<protein>
    <submittedName>
        <fullName evidence="1">Uncharacterized protein</fullName>
    </submittedName>
</protein>
<proteinExistence type="predicted"/>
<sequence>AEKNAIVNGEFAANEEIAVVNGEFAANEEIAVVNEEIAVIEELVVVDNSNGGELLLSESLEVVPLVAFPQEVLLHCYSLDLLL</sequence>
<feature type="non-terminal residue" evidence="1">
    <location>
        <position position="1"/>
    </location>
</feature>
<dbReference type="AlphaFoldDB" id="W1NKP3"/>
<accession>W1NKP3</accession>
<evidence type="ECO:0000313" key="2">
    <source>
        <dbReference type="Proteomes" id="UP000017836"/>
    </source>
</evidence>
<organism evidence="1 2">
    <name type="scientific">Amborella trichopoda</name>
    <dbReference type="NCBI Taxonomy" id="13333"/>
    <lineage>
        <taxon>Eukaryota</taxon>
        <taxon>Viridiplantae</taxon>
        <taxon>Streptophyta</taxon>
        <taxon>Embryophyta</taxon>
        <taxon>Tracheophyta</taxon>
        <taxon>Spermatophyta</taxon>
        <taxon>Magnoliopsida</taxon>
        <taxon>Amborellales</taxon>
        <taxon>Amborellaceae</taxon>
        <taxon>Amborella</taxon>
    </lineage>
</organism>
<dbReference type="EMBL" id="KI397142">
    <property type="protein sequence ID" value="ERM96387.1"/>
    <property type="molecule type" value="Genomic_DNA"/>
</dbReference>
<evidence type="ECO:0000313" key="1">
    <source>
        <dbReference type="EMBL" id="ERM96387.1"/>
    </source>
</evidence>
<dbReference type="Gramene" id="ERM96387">
    <property type="protein sequence ID" value="ERM96387"/>
    <property type="gene ID" value="AMTR_s00001p00235590"/>
</dbReference>
<reference evidence="2" key="1">
    <citation type="journal article" date="2013" name="Science">
        <title>The Amborella genome and the evolution of flowering plants.</title>
        <authorList>
            <consortium name="Amborella Genome Project"/>
        </authorList>
    </citation>
    <scope>NUCLEOTIDE SEQUENCE [LARGE SCALE GENOMIC DNA]</scope>
</reference>
<dbReference type="Proteomes" id="UP000017836">
    <property type="component" value="Unassembled WGS sequence"/>
</dbReference>
<keyword evidence="2" id="KW-1185">Reference proteome</keyword>
<gene>
    <name evidence="1" type="ORF">AMTR_s00001p00235590</name>
</gene>
<dbReference type="HOGENOM" id="CLU_2549618_0_0_1"/>
<name>W1NKP3_AMBTC</name>